<reference evidence="1" key="1">
    <citation type="submission" date="2024-06" db="EMBL/GenBank/DDBJ databases">
        <title>Genomic Encyclopedia of Type Strains, Phase IV (KMG-IV): sequencing the most valuable type-strain genomes for metagenomic binning, comparative biology and taxonomic classification.</title>
        <authorList>
            <person name="Goeker M."/>
        </authorList>
    </citation>
    <scope>NUCLEOTIDE SEQUENCE</scope>
    <source>
        <strain evidence="1">SJCon</strain>
    </source>
</reference>
<name>A0ACC6TD90_9MICC</name>
<evidence type="ECO:0000313" key="1">
    <source>
        <dbReference type="EMBL" id="MET3771515.1"/>
    </source>
</evidence>
<evidence type="ECO:0000313" key="2">
    <source>
        <dbReference type="Proteomes" id="UP001549207"/>
    </source>
</evidence>
<dbReference type="Proteomes" id="UP001549207">
    <property type="component" value="Unassembled WGS sequence"/>
</dbReference>
<proteinExistence type="predicted"/>
<gene>
    <name evidence="1" type="ORF">ABIC98_001150</name>
</gene>
<keyword evidence="2" id="KW-1185">Reference proteome</keyword>
<protein>
    <submittedName>
        <fullName evidence="1">Uncharacterized protein</fullName>
    </submittedName>
</protein>
<sequence length="144" mass="14301">MTAAMLAPATSPGFHSRLCALVTAASCLVHVWVAATGGHGVWLGLLMVALAAVCVPCTVHIWRHGKVGALHRVAAAAVAMAVLHAVLLLGTGGGGHAHGGGPPSFAAEVTGSSQLLLVIGLELATALLAATLVARLRRQAGDVG</sequence>
<organism evidence="1 2">
    <name type="scientific">Arthrobacter nitrophenolicus</name>
    <dbReference type="NCBI Taxonomy" id="683150"/>
    <lineage>
        <taxon>Bacteria</taxon>
        <taxon>Bacillati</taxon>
        <taxon>Actinomycetota</taxon>
        <taxon>Actinomycetes</taxon>
        <taxon>Micrococcales</taxon>
        <taxon>Micrococcaceae</taxon>
        <taxon>Arthrobacter</taxon>
    </lineage>
</organism>
<comment type="caution">
    <text evidence="1">The sequence shown here is derived from an EMBL/GenBank/DDBJ whole genome shotgun (WGS) entry which is preliminary data.</text>
</comment>
<dbReference type="EMBL" id="JBEPNJ010000003">
    <property type="protein sequence ID" value="MET3771515.1"/>
    <property type="molecule type" value="Genomic_DNA"/>
</dbReference>
<accession>A0ACC6TD90</accession>